<evidence type="ECO:0000256" key="1">
    <source>
        <dbReference type="SAM" id="Phobius"/>
    </source>
</evidence>
<gene>
    <name evidence="2" type="ORF">WOSG25_200160</name>
</gene>
<keyword evidence="1" id="KW-1133">Transmembrane helix</keyword>
<dbReference type="Gene3D" id="3.40.30.10">
    <property type="entry name" value="Glutaredoxin"/>
    <property type="match status" value="1"/>
</dbReference>
<dbReference type="InterPro" id="IPR036249">
    <property type="entry name" value="Thioredoxin-like_sf"/>
</dbReference>
<dbReference type="AlphaFoldDB" id="A0A069CWT6"/>
<keyword evidence="3" id="KW-1185">Reference proteome</keyword>
<proteinExistence type="predicted"/>
<sequence>MKQRLSKKDRTETSKTKSGRSKQSWFFNSIGLLFILVVVGYFFAPYVSMHFQNNNAATLNDKQQRVMFYSAQCSDCANVYPKVFWHNVLDFDQPSKQIQTINLDAPTNKHFIAEKGLIATPTFVNLDNNTSSVITNRKDVNNYVDDIDK</sequence>
<dbReference type="EMBL" id="DF820503">
    <property type="protein sequence ID" value="GAK31934.1"/>
    <property type="molecule type" value="Genomic_DNA"/>
</dbReference>
<evidence type="ECO:0000313" key="2">
    <source>
        <dbReference type="EMBL" id="GAK31934.1"/>
    </source>
</evidence>
<reference evidence="3" key="1">
    <citation type="journal article" date="2014" name="Genome Announc.">
        <title>Draft genome sequence of Weissella oryzae SG25T, isolated from fermented rice grains.</title>
        <authorList>
            <person name="Tanizawa Y."/>
            <person name="Fujisawa T."/>
            <person name="Mochizuki T."/>
            <person name="Kaminuma E."/>
            <person name="Suzuki Y."/>
            <person name="Nakamura Y."/>
            <person name="Tohno M."/>
        </authorList>
    </citation>
    <scope>NUCLEOTIDE SEQUENCE [LARGE SCALE GENOMIC DNA]</scope>
    <source>
        <strain evidence="3">DSM 25784 / JCM 18191 / LMG 30913 / SG25</strain>
    </source>
</reference>
<dbReference type="Proteomes" id="UP000030643">
    <property type="component" value="Unassembled WGS sequence"/>
</dbReference>
<keyword evidence="1" id="KW-0812">Transmembrane</keyword>
<dbReference type="OrthoDB" id="2323047at2"/>
<dbReference type="RefSeq" id="WP_027699843.1">
    <property type="nucleotide sequence ID" value="NZ_DF820503.1"/>
</dbReference>
<evidence type="ECO:0008006" key="4">
    <source>
        <dbReference type="Google" id="ProtNLM"/>
    </source>
</evidence>
<dbReference type="STRING" id="1329250.WOSG25_200160"/>
<feature type="transmembrane region" description="Helical" evidence="1">
    <location>
        <begin position="25"/>
        <end position="44"/>
    </location>
</feature>
<accession>A0A069CWT6</accession>
<dbReference type="eggNOG" id="COG0526">
    <property type="taxonomic scope" value="Bacteria"/>
</dbReference>
<dbReference type="SUPFAM" id="SSF52833">
    <property type="entry name" value="Thioredoxin-like"/>
    <property type="match status" value="1"/>
</dbReference>
<keyword evidence="1" id="KW-0472">Membrane</keyword>
<organism evidence="2 3">
    <name type="scientific">Weissella oryzae (strain DSM 25784 / JCM 18191 / LMG 30913 / SG25)</name>
    <dbReference type="NCBI Taxonomy" id="1329250"/>
    <lineage>
        <taxon>Bacteria</taxon>
        <taxon>Bacillati</taxon>
        <taxon>Bacillota</taxon>
        <taxon>Bacilli</taxon>
        <taxon>Lactobacillales</taxon>
        <taxon>Lactobacillaceae</taxon>
        <taxon>Weissella</taxon>
    </lineage>
</organism>
<protein>
    <recommendedName>
        <fullName evidence="4">Thioredoxin domain-containing protein</fullName>
    </recommendedName>
</protein>
<name>A0A069CWT6_WEIOS</name>
<evidence type="ECO:0000313" key="3">
    <source>
        <dbReference type="Proteomes" id="UP000030643"/>
    </source>
</evidence>